<evidence type="ECO:0000313" key="9">
    <source>
        <dbReference type="Proteomes" id="UP000229834"/>
    </source>
</evidence>
<dbReference type="PANTHER" id="PTHR11655">
    <property type="entry name" value="60S/50S RIBOSOMAL PROTEIN L6/L9"/>
    <property type="match status" value="1"/>
</dbReference>
<gene>
    <name evidence="4" type="primary">rplF</name>
    <name evidence="8" type="ORF">COV95_02265</name>
</gene>
<comment type="function">
    <text evidence="4 6">This protein binds to the 23S rRNA, and is important in its secondary structure. It is located near the subunit interface in the base of the L7/L12 stalk, and near the tRNA binding site of the peptidyltransferase center.</text>
</comment>
<feature type="domain" description="Large ribosomal subunit protein uL6 alpha-beta" evidence="7">
    <location>
        <begin position="13"/>
        <end position="83"/>
    </location>
</feature>
<evidence type="ECO:0000259" key="7">
    <source>
        <dbReference type="Pfam" id="PF00347"/>
    </source>
</evidence>
<keyword evidence="2 4" id="KW-0689">Ribosomal protein</keyword>
<keyword evidence="4 6" id="KW-0694">RNA-binding</keyword>
<evidence type="ECO:0000256" key="6">
    <source>
        <dbReference type="RuleBase" id="RU003870"/>
    </source>
</evidence>
<dbReference type="GO" id="GO:0019843">
    <property type="term" value="F:rRNA binding"/>
    <property type="evidence" value="ECO:0007669"/>
    <property type="project" value="UniProtKB-UniRule"/>
</dbReference>
<dbReference type="GO" id="GO:0022625">
    <property type="term" value="C:cytosolic large ribosomal subunit"/>
    <property type="evidence" value="ECO:0007669"/>
    <property type="project" value="UniProtKB-UniRule"/>
</dbReference>
<evidence type="ECO:0000256" key="4">
    <source>
        <dbReference type="HAMAP-Rule" id="MF_01365"/>
    </source>
</evidence>
<dbReference type="GO" id="GO:0003735">
    <property type="term" value="F:structural constituent of ribosome"/>
    <property type="evidence" value="ECO:0007669"/>
    <property type="project" value="UniProtKB-UniRule"/>
</dbReference>
<dbReference type="NCBIfam" id="TIGR03654">
    <property type="entry name" value="L6_bact"/>
    <property type="match status" value="1"/>
</dbReference>
<keyword evidence="3 4" id="KW-0687">Ribonucleoprotein</keyword>
<sequence length="179" mass="19541">MSRIGKKEIVLPAKTEGSISGHNFSVKGPLGEMSRDIDDKLELSIADNTIRLKPKKEDDDEAAVLWGTYASHVSNMVRGVSSGFEKNLLIEGIGFRVENKGDKLVFALGFSHPVEVPIPQGIKALVEKNAITISGIDKELVGSFAAHIRSLKKPEPYKGKGIRYKDEVVKIKQGKKTTA</sequence>
<evidence type="ECO:0000256" key="3">
    <source>
        <dbReference type="ARBA" id="ARBA00023274"/>
    </source>
</evidence>
<dbReference type="PIRSF" id="PIRSF002162">
    <property type="entry name" value="Ribosomal_L6"/>
    <property type="match status" value="1"/>
</dbReference>
<name>A0A2H0K682_9BACT</name>
<feature type="domain" description="Large ribosomal subunit protein uL6 alpha-beta" evidence="7">
    <location>
        <begin position="92"/>
        <end position="164"/>
    </location>
</feature>
<dbReference type="InterPro" id="IPR002358">
    <property type="entry name" value="Ribosomal_uL6_CS"/>
</dbReference>
<keyword evidence="4 6" id="KW-0699">rRNA-binding</keyword>
<dbReference type="AlphaFoldDB" id="A0A2H0K682"/>
<dbReference type="Gene3D" id="3.90.930.12">
    <property type="entry name" value="Ribosomal protein L6, alpha-beta domain"/>
    <property type="match status" value="2"/>
</dbReference>
<dbReference type="GO" id="GO:0002181">
    <property type="term" value="P:cytoplasmic translation"/>
    <property type="evidence" value="ECO:0007669"/>
    <property type="project" value="TreeGrafter"/>
</dbReference>
<evidence type="ECO:0000313" key="8">
    <source>
        <dbReference type="EMBL" id="PIQ66760.1"/>
    </source>
</evidence>
<proteinExistence type="inferred from homology"/>
<dbReference type="SUPFAM" id="SSF56053">
    <property type="entry name" value="Ribosomal protein L6"/>
    <property type="match status" value="2"/>
</dbReference>
<comment type="caution">
    <text evidence="8">The sequence shown here is derived from an EMBL/GenBank/DDBJ whole genome shotgun (WGS) entry which is preliminary data.</text>
</comment>
<evidence type="ECO:0000256" key="2">
    <source>
        <dbReference type="ARBA" id="ARBA00022980"/>
    </source>
</evidence>
<protein>
    <recommendedName>
        <fullName evidence="4">Large ribosomal subunit protein uL6</fullName>
    </recommendedName>
</protein>
<dbReference type="FunFam" id="3.90.930.12:FF:000001">
    <property type="entry name" value="50S ribosomal protein L6"/>
    <property type="match status" value="1"/>
</dbReference>
<dbReference type="InterPro" id="IPR036789">
    <property type="entry name" value="Ribosomal_uL6-like_a/b-dom_sf"/>
</dbReference>
<evidence type="ECO:0000256" key="1">
    <source>
        <dbReference type="ARBA" id="ARBA00009356"/>
    </source>
</evidence>
<dbReference type="HAMAP" id="MF_01365_B">
    <property type="entry name" value="Ribosomal_uL6_B"/>
    <property type="match status" value="1"/>
</dbReference>
<accession>A0A2H0K682</accession>
<dbReference type="PANTHER" id="PTHR11655:SF14">
    <property type="entry name" value="LARGE RIBOSOMAL SUBUNIT PROTEIN UL6M"/>
    <property type="match status" value="1"/>
</dbReference>
<dbReference type="InterPro" id="IPR020040">
    <property type="entry name" value="Ribosomal_uL6_a/b-dom"/>
</dbReference>
<comment type="subunit">
    <text evidence="4">Part of the 50S ribosomal subunit.</text>
</comment>
<dbReference type="EMBL" id="PCVC01000066">
    <property type="protein sequence ID" value="PIQ66760.1"/>
    <property type="molecule type" value="Genomic_DNA"/>
</dbReference>
<dbReference type="InterPro" id="IPR000702">
    <property type="entry name" value="Ribosomal_uL6-like"/>
</dbReference>
<dbReference type="Pfam" id="PF00347">
    <property type="entry name" value="Ribosomal_L6"/>
    <property type="match status" value="2"/>
</dbReference>
<dbReference type="InterPro" id="IPR019906">
    <property type="entry name" value="Ribosomal_uL6_bac-type"/>
</dbReference>
<comment type="similarity">
    <text evidence="1 4 5">Belongs to the universal ribosomal protein uL6 family.</text>
</comment>
<organism evidence="8 9">
    <name type="scientific">Candidatus Zambryskibacteria bacterium CG11_big_fil_rev_8_21_14_0_20_40_24</name>
    <dbReference type="NCBI Taxonomy" id="1975116"/>
    <lineage>
        <taxon>Bacteria</taxon>
        <taxon>Candidatus Zambryskiibacteriota</taxon>
    </lineage>
</organism>
<reference evidence="8 9" key="1">
    <citation type="submission" date="2017-09" db="EMBL/GenBank/DDBJ databases">
        <title>Depth-based differentiation of microbial function through sediment-hosted aquifers and enrichment of novel symbionts in the deep terrestrial subsurface.</title>
        <authorList>
            <person name="Probst A.J."/>
            <person name="Ladd B."/>
            <person name="Jarett J.K."/>
            <person name="Geller-Mcgrath D.E."/>
            <person name="Sieber C.M."/>
            <person name="Emerson J.B."/>
            <person name="Anantharaman K."/>
            <person name="Thomas B.C."/>
            <person name="Malmstrom R."/>
            <person name="Stieglmeier M."/>
            <person name="Klingl A."/>
            <person name="Woyke T."/>
            <person name="Ryan C.M."/>
            <person name="Banfield J.F."/>
        </authorList>
    </citation>
    <scope>NUCLEOTIDE SEQUENCE [LARGE SCALE GENOMIC DNA]</scope>
    <source>
        <strain evidence="8">CG11_big_fil_rev_8_21_14_0_20_40_24</strain>
    </source>
</reference>
<evidence type="ECO:0000256" key="5">
    <source>
        <dbReference type="RuleBase" id="RU003869"/>
    </source>
</evidence>
<dbReference type="PRINTS" id="PR00059">
    <property type="entry name" value="RIBOSOMALL6"/>
</dbReference>
<dbReference type="Proteomes" id="UP000229834">
    <property type="component" value="Unassembled WGS sequence"/>
</dbReference>
<dbReference type="PROSITE" id="PS00525">
    <property type="entry name" value="RIBOSOMAL_L6_1"/>
    <property type="match status" value="1"/>
</dbReference>